<evidence type="ECO:0000313" key="1">
    <source>
        <dbReference type="EMBL" id="GGX30882.1"/>
    </source>
</evidence>
<accession>A0ABQ2XSS4</accession>
<proteinExistence type="predicted"/>
<dbReference type="RefSeq" id="WP_229906729.1">
    <property type="nucleotide sequence ID" value="NZ_BMWC01000016.1"/>
</dbReference>
<reference evidence="2" key="1">
    <citation type="journal article" date="2019" name="Int. J. Syst. Evol. Microbiol.">
        <title>The Global Catalogue of Microorganisms (GCM) 10K type strain sequencing project: providing services to taxonomists for standard genome sequencing and annotation.</title>
        <authorList>
            <consortium name="The Broad Institute Genomics Platform"/>
            <consortium name="The Broad Institute Genome Sequencing Center for Infectious Disease"/>
            <person name="Wu L."/>
            <person name="Ma J."/>
        </authorList>
    </citation>
    <scope>NUCLEOTIDE SEQUENCE [LARGE SCALE GENOMIC DNA]</scope>
    <source>
        <strain evidence="2">JCM 4866</strain>
    </source>
</reference>
<keyword evidence="2" id="KW-1185">Reference proteome</keyword>
<name>A0ABQ2XSS4_9ACTN</name>
<protein>
    <submittedName>
        <fullName evidence="1">Uncharacterized protein</fullName>
    </submittedName>
</protein>
<dbReference type="EMBL" id="BMWC01000016">
    <property type="protein sequence ID" value="GGX30882.1"/>
    <property type="molecule type" value="Genomic_DNA"/>
</dbReference>
<organism evidence="1 2">
    <name type="scientific">Streptomyces lomondensis</name>
    <dbReference type="NCBI Taxonomy" id="68229"/>
    <lineage>
        <taxon>Bacteria</taxon>
        <taxon>Bacillati</taxon>
        <taxon>Actinomycetota</taxon>
        <taxon>Actinomycetes</taxon>
        <taxon>Kitasatosporales</taxon>
        <taxon>Streptomycetaceae</taxon>
        <taxon>Streptomyces</taxon>
    </lineage>
</organism>
<dbReference type="Proteomes" id="UP000617743">
    <property type="component" value="Unassembled WGS sequence"/>
</dbReference>
<gene>
    <name evidence="1" type="ORF">GCM10010383_71520</name>
</gene>
<evidence type="ECO:0000313" key="2">
    <source>
        <dbReference type="Proteomes" id="UP000617743"/>
    </source>
</evidence>
<sequence>MLESGDFEIGVGASSRDLRLTTTVTVDAPAPTRPLSMESPVGEWLAHPEGGPRLRAALGAMEGSGVATDPEILRMVESLPLNRLVAMSGDRLDTTRLGPLPDRTP</sequence>
<comment type="caution">
    <text evidence="1">The sequence shown here is derived from an EMBL/GenBank/DDBJ whole genome shotgun (WGS) entry which is preliminary data.</text>
</comment>